<dbReference type="InterPro" id="IPR011990">
    <property type="entry name" value="TPR-like_helical_dom_sf"/>
</dbReference>
<evidence type="ECO:0000313" key="5">
    <source>
        <dbReference type="Proteomes" id="UP000010475"/>
    </source>
</evidence>
<evidence type="ECO:0000313" key="4">
    <source>
        <dbReference type="EMBL" id="AFZ23087.1"/>
    </source>
</evidence>
<dbReference type="Proteomes" id="UP000010475">
    <property type="component" value="Chromosome"/>
</dbReference>
<dbReference type="Gene3D" id="1.25.40.10">
    <property type="entry name" value="Tetratricopeptide repeat domain"/>
    <property type="match status" value="3"/>
</dbReference>
<dbReference type="SMART" id="SM00028">
    <property type="entry name" value="TPR"/>
    <property type="match status" value="6"/>
</dbReference>
<proteinExistence type="predicted"/>
<evidence type="ECO:0000259" key="3">
    <source>
        <dbReference type="PROSITE" id="PS50943"/>
    </source>
</evidence>
<dbReference type="KEGG" id="csg:Cylst_0760"/>
<keyword evidence="5" id="KW-1185">Reference proteome</keyword>
<dbReference type="InterPro" id="IPR019734">
    <property type="entry name" value="TPR_rpt"/>
</dbReference>
<dbReference type="RefSeq" id="WP_015206343.1">
    <property type="nucleotide sequence ID" value="NC_019757.1"/>
</dbReference>
<dbReference type="SUPFAM" id="SSF48452">
    <property type="entry name" value="TPR-like"/>
    <property type="match status" value="2"/>
</dbReference>
<feature type="repeat" description="TPR" evidence="1">
    <location>
        <begin position="282"/>
        <end position="315"/>
    </location>
</feature>
<keyword evidence="2" id="KW-0812">Transmembrane</keyword>
<evidence type="ECO:0000256" key="1">
    <source>
        <dbReference type="PROSITE-ProRule" id="PRU00339"/>
    </source>
</evidence>
<dbReference type="PROSITE" id="PS50943">
    <property type="entry name" value="HTH_CROC1"/>
    <property type="match status" value="1"/>
</dbReference>
<feature type="domain" description="HTH cro/C1-type" evidence="3">
    <location>
        <begin position="505"/>
        <end position="531"/>
    </location>
</feature>
<dbReference type="Pfam" id="PF13424">
    <property type="entry name" value="TPR_12"/>
    <property type="match status" value="1"/>
</dbReference>
<protein>
    <recommendedName>
        <fullName evidence="3">HTH cro/C1-type domain-containing protein</fullName>
    </recommendedName>
</protein>
<dbReference type="PATRIC" id="fig|56107.3.peg.850"/>
<dbReference type="PANTHER" id="PTHR10098">
    <property type="entry name" value="RAPSYN-RELATED"/>
    <property type="match status" value="1"/>
</dbReference>
<keyword evidence="1" id="KW-0802">TPR repeat</keyword>
<keyword evidence="2" id="KW-1133">Transmembrane helix</keyword>
<dbReference type="eggNOG" id="COG4995">
    <property type="taxonomic scope" value="Bacteria"/>
</dbReference>
<dbReference type="eggNOG" id="COG0457">
    <property type="taxonomic scope" value="Bacteria"/>
</dbReference>
<dbReference type="InterPro" id="IPR024983">
    <property type="entry name" value="CHAT_dom"/>
</dbReference>
<reference evidence="4 5" key="1">
    <citation type="submission" date="2012-06" db="EMBL/GenBank/DDBJ databases">
        <title>Finished chromosome of genome of Cylindrospermum stagnale PCC 7417.</title>
        <authorList>
            <consortium name="US DOE Joint Genome Institute"/>
            <person name="Gugger M."/>
            <person name="Coursin T."/>
            <person name="Rippka R."/>
            <person name="Tandeau De Marsac N."/>
            <person name="Huntemann M."/>
            <person name="Wei C.-L."/>
            <person name="Han J."/>
            <person name="Detter J.C."/>
            <person name="Han C."/>
            <person name="Tapia R."/>
            <person name="Chen A."/>
            <person name="Kyrpides N."/>
            <person name="Mavromatis K."/>
            <person name="Markowitz V."/>
            <person name="Szeto E."/>
            <person name="Ivanova N."/>
            <person name="Pagani I."/>
            <person name="Pati A."/>
            <person name="Goodwin L."/>
            <person name="Nordberg H.P."/>
            <person name="Cantor M.N."/>
            <person name="Hua S.X."/>
            <person name="Woyke T."/>
            <person name="Kerfeld C.A."/>
        </authorList>
    </citation>
    <scope>NUCLEOTIDE SEQUENCE [LARGE SCALE GENOMIC DNA]</scope>
    <source>
        <strain evidence="4 5">PCC 7417</strain>
    </source>
</reference>
<dbReference type="PANTHER" id="PTHR10098:SF112">
    <property type="entry name" value="SLR0380 PROTEIN"/>
    <property type="match status" value="1"/>
</dbReference>
<dbReference type="HOGENOM" id="CLU_002404_0_0_3"/>
<dbReference type="STRING" id="56107.Cylst_0760"/>
<dbReference type="AlphaFoldDB" id="K9WUA6"/>
<dbReference type="Pfam" id="PF12770">
    <property type="entry name" value="CHAT"/>
    <property type="match status" value="1"/>
</dbReference>
<feature type="transmembrane region" description="Helical" evidence="2">
    <location>
        <begin position="30"/>
        <end position="51"/>
    </location>
</feature>
<dbReference type="EMBL" id="CP003642">
    <property type="protein sequence ID" value="AFZ23087.1"/>
    <property type="molecule type" value="Genomic_DNA"/>
</dbReference>
<accession>K9WUA6</accession>
<keyword evidence="2" id="KW-0472">Membrane</keyword>
<name>K9WUA6_9NOST</name>
<gene>
    <name evidence="4" type="ORF">Cylst_0760</name>
</gene>
<organism evidence="4 5">
    <name type="scientific">Cylindrospermum stagnale PCC 7417</name>
    <dbReference type="NCBI Taxonomy" id="56107"/>
    <lineage>
        <taxon>Bacteria</taxon>
        <taxon>Bacillati</taxon>
        <taxon>Cyanobacteriota</taxon>
        <taxon>Cyanophyceae</taxon>
        <taxon>Nostocales</taxon>
        <taxon>Nostocaceae</taxon>
        <taxon>Cylindrospermum</taxon>
    </lineage>
</organism>
<sequence length="886" mass="100026">MSNLFKKITFFLLLNRWEFIFLNLRHQKRIITSSILLFTLALYITLIPITFAQQPATNISIIHSAIAIPEQLIEQGESFYHVGKFKEAVAVLQQAVRFYESQKDYIHQAVSLSNLALVYQQLGSFKDAENAINISLNLLSWDAKEQKLKVNNQNSKFVEVLAQTLDIQAGLQLELGRTELSLATYQQGEKFWQQLGNNIGVTRSKINQAQALRFLGFYRRALDTLEVANKHLQNQPDSLMKVAALRSLGNALQLSSDLEKSQETLQASINIARKLQLPQDISAGEFSLGNTLRVKGDFEKAIAHYQKAAEIAPNPLAKVQAQINQLSLLVDMEKIAEAKALLPIIQSQLASLPVNRSSIYAEINFARNSRNIISAQYIARILAQSWQQAQSIKDRLAQSYALGSLGEVYEETKQWREAQELTEKALLIAQELEASDAAYLWQWQLGRLLKTQGKLQDAITFYDAAIATLQSLRSDLVAVNRDVQFNFRDSVEPIYRQSVELLFQEKGEGKPDLDKARKLIEALQVAELDNFFREACINNQFVAIDKVVDRDNPNTAIFYPLILENQLEVILKLPNKPLIHKTAVVSGKEIEQVVMQLRTDIVQPERTKKVKALSQKLYNWLIQPYEVELNSSGVNTLVFIPDGFLRNIPMAILYDGKRYLIEKYAIALSPGLQIFSPQTFKTVYSTALIGGLSEIPENEKFAPLPNVKNELNQIQRLGIKTTTLFNKNFISTKLGKTINDKPYRIVHLATHGKFSSKAKETFILAYDKRIYVDELDTLLKSRSENITEPVELLVLSACETATGDNRATLGLAGVAIKAGARSTLASLWNINDDSTTFLISEFYHQLITSKVTKAEALRQAQIKMLKVDNYSRPSQWSPYVIVGNWL</sequence>
<dbReference type="OrthoDB" id="446317at2"/>
<evidence type="ECO:0000256" key="2">
    <source>
        <dbReference type="SAM" id="Phobius"/>
    </source>
</evidence>
<dbReference type="InterPro" id="IPR001387">
    <property type="entry name" value="Cro/C1-type_HTH"/>
</dbReference>
<dbReference type="PROSITE" id="PS50005">
    <property type="entry name" value="TPR"/>
    <property type="match status" value="1"/>
</dbReference>